<comment type="caution">
    <text evidence="4">The sequence shown here is derived from an EMBL/GenBank/DDBJ whole genome shotgun (WGS) entry which is preliminary data.</text>
</comment>
<evidence type="ECO:0000259" key="3">
    <source>
        <dbReference type="SMART" id="SM00736"/>
    </source>
</evidence>
<dbReference type="PANTHER" id="PTHR21559">
    <property type="entry name" value="DYSTROGLYCAN-RELATED"/>
    <property type="match status" value="1"/>
</dbReference>
<feature type="region of interest" description="Disordered" evidence="2">
    <location>
        <begin position="451"/>
        <end position="477"/>
    </location>
</feature>
<feature type="domain" description="Dystroglycan-type cadherin-like" evidence="3">
    <location>
        <begin position="152"/>
        <end position="255"/>
    </location>
</feature>
<dbReference type="Gene3D" id="2.60.40.10">
    <property type="entry name" value="Immunoglobulins"/>
    <property type="match status" value="1"/>
</dbReference>
<dbReference type="GO" id="GO:0043236">
    <property type="term" value="F:laminin binding"/>
    <property type="evidence" value="ECO:0007669"/>
    <property type="project" value="TreeGrafter"/>
</dbReference>
<dbReference type="Proteomes" id="UP001174909">
    <property type="component" value="Unassembled WGS sequence"/>
</dbReference>
<feature type="compositionally biased region" description="Basic and acidic residues" evidence="2">
    <location>
        <begin position="627"/>
        <end position="638"/>
    </location>
</feature>
<reference evidence="4" key="1">
    <citation type="submission" date="2023-03" db="EMBL/GenBank/DDBJ databases">
        <authorList>
            <person name="Steffen K."/>
            <person name="Cardenas P."/>
        </authorList>
    </citation>
    <scope>NUCLEOTIDE SEQUENCE</scope>
</reference>
<accession>A0AA35RZ50</accession>
<dbReference type="PANTHER" id="PTHR21559:SF21">
    <property type="entry name" value="DYSTROGLYCAN 1"/>
    <property type="match status" value="1"/>
</dbReference>
<protein>
    <submittedName>
        <fullName evidence="4">Dystroglycan</fullName>
    </submittedName>
</protein>
<dbReference type="GO" id="GO:0016011">
    <property type="term" value="C:dystroglycan complex"/>
    <property type="evidence" value="ECO:0007669"/>
    <property type="project" value="TreeGrafter"/>
</dbReference>
<dbReference type="InterPro" id="IPR015919">
    <property type="entry name" value="Cadherin-like_sf"/>
</dbReference>
<organism evidence="4 5">
    <name type="scientific">Geodia barretti</name>
    <name type="common">Barrett's horny sponge</name>
    <dbReference type="NCBI Taxonomy" id="519541"/>
    <lineage>
        <taxon>Eukaryota</taxon>
        <taxon>Metazoa</taxon>
        <taxon>Porifera</taxon>
        <taxon>Demospongiae</taxon>
        <taxon>Heteroscleromorpha</taxon>
        <taxon>Tetractinellida</taxon>
        <taxon>Astrophorina</taxon>
        <taxon>Geodiidae</taxon>
        <taxon>Geodia</taxon>
    </lineage>
</organism>
<dbReference type="InterPro" id="IPR006644">
    <property type="entry name" value="Cadg"/>
</dbReference>
<evidence type="ECO:0000256" key="2">
    <source>
        <dbReference type="SAM" id="MobiDB-lite"/>
    </source>
</evidence>
<evidence type="ECO:0000256" key="1">
    <source>
        <dbReference type="ARBA" id="ARBA00004135"/>
    </source>
</evidence>
<evidence type="ECO:0000313" key="5">
    <source>
        <dbReference type="Proteomes" id="UP001174909"/>
    </source>
</evidence>
<dbReference type="Pfam" id="PF05345">
    <property type="entry name" value="He_PIG"/>
    <property type="match status" value="1"/>
</dbReference>
<feature type="region of interest" description="Disordered" evidence="2">
    <location>
        <begin position="1"/>
        <end position="22"/>
    </location>
</feature>
<dbReference type="AlphaFoldDB" id="A0AA35RZ50"/>
<dbReference type="SUPFAM" id="SSF49313">
    <property type="entry name" value="Cadherin-like"/>
    <property type="match status" value="1"/>
</dbReference>
<feature type="compositionally biased region" description="Low complexity" evidence="2">
    <location>
        <begin position="617"/>
        <end position="626"/>
    </location>
</feature>
<sequence length="1018" mass="108935">MAGETGPRGRKGSVRLQSEHQLSSSRSVYRGMWEGQNCNCRLCKKVIIGKRHCFFNNARHHQMKQSSSQKLRDCSIYSEDCTDSRSRRSKFGSHKCGERTPTHQQHWSSAHFSRLALSLVLLLSVFSTPSLAHGLPWDSWSIEDPSTPGNVYYDSAALDIPDLVAIAGRLFRYQVSTGTPDRSSLHFQAREAGRNELPKWLSFDSTSGTFSGVPLNGDKGKLYITLDVYISKGGGSVAISETLFSLKVVGQKPFTSPTPPKSQTVLTNRTNCPENFYLSQEKVPSFPICPNGSPPVLATLLTYPSMTKISGAARVSLLVSLSKALDVCPASLVVDNIGWSSIERMKLWSQLAEAGIAEYLDSTSAISLTLSCDINYYKSQSVMVLQNLNKYVSEQSQTEFDTVLWFVSSGGNVLEKSAGSTTVHTRFRRQVVDLEELPTIEITTTSPELVSSSAATSLPSSQQQAAQTSSTSTVDGRISTSLSISNTSSTTMTNMFTGGSTLTTESPATLASLVTADLPRFTSVVPTTTSVTFSTTDLPTHTPSSSADVLQYTLPMLSPSRRALASPTITSGLDLQTSAVSGAAQPTSILIAPSSRVVPSSEPTLILTPSSLPPTIQPSLPSLEPSSSERHTSSERGPEIAVSSIPVVSLMFSMESRLLTSLPILTESFSPTADSSRLFTIQSSIDDLRSPTPTVSILSLPPSSLLPASSSEVILMPDTSTPFPSPTPSPSLRPSVPFSTQLLTETSLAPIIISSDILLPETPMFSTPLITDSSLAPAISSDILLPDTASLSTLLLTESSFAPTISSGIVTTTRFQTSTEPSLPPELSSTVFMLVPTSTVPDFTSDLLMPETSLMPSATSGRPFSSTLVVLPTIEPTLTLTAELPISSSSEVPLTTIQPTPRFSSEFLTTATPDSTVFSSPVVPSSSNNLLLPMSSSELTLSLSVFTPSPVPSLFLSSIDIFPDPSSTPISAPTATIQPDMTSSMVDVFTSSSMLILFPETTSVVFVSPYHHFCHCFQ</sequence>
<dbReference type="EMBL" id="CASHTH010001828">
    <property type="protein sequence ID" value="CAI8020435.1"/>
    <property type="molecule type" value="Genomic_DNA"/>
</dbReference>
<keyword evidence="5" id="KW-1185">Reference proteome</keyword>
<gene>
    <name evidence="4" type="ORF">GBAR_LOCUS12223</name>
</gene>
<dbReference type="SMART" id="SM00736">
    <property type="entry name" value="CADG"/>
    <property type="match status" value="1"/>
</dbReference>
<proteinExistence type="predicted"/>
<dbReference type="GO" id="GO:0005509">
    <property type="term" value="F:calcium ion binding"/>
    <property type="evidence" value="ECO:0007669"/>
    <property type="project" value="InterPro"/>
</dbReference>
<dbReference type="GO" id="GO:0002009">
    <property type="term" value="P:morphogenesis of an epithelium"/>
    <property type="evidence" value="ECO:0007669"/>
    <property type="project" value="TreeGrafter"/>
</dbReference>
<dbReference type="InterPro" id="IPR013783">
    <property type="entry name" value="Ig-like_fold"/>
</dbReference>
<evidence type="ECO:0000313" key="4">
    <source>
        <dbReference type="EMBL" id="CAI8020435.1"/>
    </source>
</evidence>
<name>A0AA35RZ50_GEOBA</name>
<feature type="region of interest" description="Disordered" evidence="2">
    <location>
        <begin position="602"/>
        <end position="639"/>
    </location>
</feature>
<comment type="subcellular location">
    <subcellularLocation>
        <location evidence="1">Cell membrane</location>
        <location evidence="1">Sarcolemma</location>
    </subcellularLocation>
</comment>